<dbReference type="Gene3D" id="1.25.40.10">
    <property type="entry name" value="Tetratricopeptide repeat domain"/>
    <property type="match status" value="3"/>
</dbReference>
<comment type="subcellular location">
    <subcellularLocation>
        <location evidence="1">Nucleus</location>
    </subcellularLocation>
</comment>
<evidence type="ECO:0000256" key="6">
    <source>
        <dbReference type="PROSITE-ProRule" id="PRU00339"/>
    </source>
</evidence>
<dbReference type="SMART" id="SM00028">
    <property type="entry name" value="TPR"/>
    <property type="match status" value="7"/>
</dbReference>
<dbReference type="EMBL" id="MCFE01000050">
    <property type="protein sequence ID" value="ORY03099.1"/>
    <property type="molecule type" value="Genomic_DNA"/>
</dbReference>
<dbReference type="GO" id="GO:0005680">
    <property type="term" value="C:anaphase-promoting complex"/>
    <property type="evidence" value="ECO:0007669"/>
    <property type="project" value="UniProtKB-ARBA"/>
</dbReference>
<dbReference type="AlphaFoldDB" id="A0A1Y1YYR9"/>
<evidence type="ECO:0000313" key="7">
    <source>
        <dbReference type="EMBL" id="ORY03099.1"/>
    </source>
</evidence>
<dbReference type="PANTHER" id="PTHR12558">
    <property type="entry name" value="CELL DIVISION CYCLE 16,23,27"/>
    <property type="match status" value="1"/>
</dbReference>
<dbReference type="PROSITE" id="PS50005">
    <property type="entry name" value="TPR"/>
    <property type="match status" value="3"/>
</dbReference>
<dbReference type="FunFam" id="1.25.40.10:FF:000018">
    <property type="entry name" value="Cell division cycle protein 27 homolog B"/>
    <property type="match status" value="1"/>
</dbReference>
<dbReference type="InterPro" id="IPR011990">
    <property type="entry name" value="TPR-like_helical_dom_sf"/>
</dbReference>
<dbReference type="GO" id="GO:0005737">
    <property type="term" value="C:cytoplasm"/>
    <property type="evidence" value="ECO:0007669"/>
    <property type="project" value="TreeGrafter"/>
</dbReference>
<evidence type="ECO:0000256" key="1">
    <source>
        <dbReference type="ARBA" id="ARBA00004123"/>
    </source>
</evidence>
<dbReference type="Pfam" id="PF13432">
    <property type="entry name" value="TPR_16"/>
    <property type="match status" value="2"/>
</dbReference>
<keyword evidence="4" id="KW-0539">Nucleus</keyword>
<feature type="repeat" description="TPR" evidence="6">
    <location>
        <begin position="161"/>
        <end position="194"/>
    </location>
</feature>
<dbReference type="GO" id="GO:0007091">
    <property type="term" value="P:metaphase/anaphase transition of mitotic cell cycle"/>
    <property type="evidence" value="ECO:0007669"/>
    <property type="project" value="TreeGrafter"/>
</dbReference>
<accession>A0A1Y1YYR9</accession>
<evidence type="ECO:0000256" key="2">
    <source>
        <dbReference type="ARBA" id="ARBA00022737"/>
    </source>
</evidence>
<dbReference type="Proteomes" id="UP000193498">
    <property type="component" value="Unassembled WGS sequence"/>
</dbReference>
<dbReference type="STRING" id="1314790.A0A1Y1YYR9"/>
<feature type="repeat" description="TPR" evidence="6">
    <location>
        <begin position="93"/>
        <end position="126"/>
    </location>
</feature>
<keyword evidence="8" id="KW-1185">Reference proteome</keyword>
<dbReference type="GO" id="GO:0051301">
    <property type="term" value="P:cell division"/>
    <property type="evidence" value="ECO:0007669"/>
    <property type="project" value="TreeGrafter"/>
</dbReference>
<dbReference type="InParanoid" id="A0A1Y1YYR9"/>
<evidence type="ECO:0000256" key="5">
    <source>
        <dbReference type="ARBA" id="ARBA00038210"/>
    </source>
</evidence>
<dbReference type="InterPro" id="IPR019734">
    <property type="entry name" value="TPR_rpt"/>
</dbReference>
<keyword evidence="3 6" id="KW-0802">TPR repeat</keyword>
<dbReference type="Pfam" id="PF00515">
    <property type="entry name" value="TPR_1"/>
    <property type="match status" value="1"/>
</dbReference>
<proteinExistence type="inferred from homology"/>
<comment type="similarity">
    <text evidence="5">Belongs to the APC3/CDC27 family.</text>
</comment>
<reference evidence="7 8" key="1">
    <citation type="submission" date="2016-07" db="EMBL/GenBank/DDBJ databases">
        <title>Pervasive Adenine N6-methylation of Active Genes in Fungi.</title>
        <authorList>
            <consortium name="DOE Joint Genome Institute"/>
            <person name="Mondo S.J."/>
            <person name="Dannebaum R.O."/>
            <person name="Kuo R.C."/>
            <person name="Labutti K."/>
            <person name="Haridas S."/>
            <person name="Kuo A."/>
            <person name="Salamov A."/>
            <person name="Ahrendt S.R."/>
            <person name="Lipzen A."/>
            <person name="Sullivan W."/>
            <person name="Andreopoulos W.B."/>
            <person name="Clum A."/>
            <person name="Lindquist E."/>
            <person name="Daum C."/>
            <person name="Ramamoorthy G.K."/>
            <person name="Gryganskyi A."/>
            <person name="Culley D."/>
            <person name="Magnuson J.K."/>
            <person name="James T.Y."/>
            <person name="O'Malley M.A."/>
            <person name="Stajich J.E."/>
            <person name="Spatafora J.W."/>
            <person name="Visel A."/>
            <person name="Grigoriev I.V."/>
        </authorList>
    </citation>
    <scope>NUCLEOTIDE SEQUENCE [LARGE SCALE GENOMIC DNA]</scope>
    <source>
        <strain evidence="7 8">CBS 931.73</strain>
    </source>
</reference>
<evidence type="ECO:0000313" key="8">
    <source>
        <dbReference type="Proteomes" id="UP000193498"/>
    </source>
</evidence>
<evidence type="ECO:0000256" key="4">
    <source>
        <dbReference type="ARBA" id="ARBA00023242"/>
    </source>
</evidence>
<dbReference type="SUPFAM" id="SSF48452">
    <property type="entry name" value="TPR-like"/>
    <property type="match status" value="3"/>
</dbReference>
<evidence type="ECO:0000256" key="3">
    <source>
        <dbReference type="ARBA" id="ARBA00022803"/>
    </source>
</evidence>
<dbReference type="PANTHER" id="PTHR12558:SF13">
    <property type="entry name" value="CELL DIVISION CYCLE PROTEIN 27 HOMOLOG"/>
    <property type="match status" value="1"/>
</dbReference>
<protein>
    <submittedName>
        <fullName evidence="7">TPR-like protein</fullName>
    </submittedName>
</protein>
<feature type="repeat" description="TPR" evidence="6">
    <location>
        <begin position="127"/>
        <end position="160"/>
    </location>
</feature>
<keyword evidence="2" id="KW-0677">Repeat</keyword>
<dbReference type="GO" id="GO:0031145">
    <property type="term" value="P:anaphase-promoting complex-dependent catabolic process"/>
    <property type="evidence" value="ECO:0007669"/>
    <property type="project" value="TreeGrafter"/>
</dbReference>
<gene>
    <name evidence="7" type="ORF">K493DRAFT_207418</name>
</gene>
<dbReference type="OrthoDB" id="329563at2759"/>
<dbReference type="GO" id="GO:0016567">
    <property type="term" value="P:protein ubiquitination"/>
    <property type="evidence" value="ECO:0007669"/>
    <property type="project" value="TreeGrafter"/>
</dbReference>
<dbReference type="Pfam" id="PF13174">
    <property type="entry name" value="TPR_6"/>
    <property type="match status" value="1"/>
</dbReference>
<organism evidence="7 8">
    <name type="scientific">Basidiobolus meristosporus CBS 931.73</name>
    <dbReference type="NCBI Taxonomy" id="1314790"/>
    <lineage>
        <taxon>Eukaryota</taxon>
        <taxon>Fungi</taxon>
        <taxon>Fungi incertae sedis</taxon>
        <taxon>Zoopagomycota</taxon>
        <taxon>Entomophthoromycotina</taxon>
        <taxon>Basidiobolomycetes</taxon>
        <taxon>Basidiobolales</taxon>
        <taxon>Basidiobolaceae</taxon>
        <taxon>Basidiobolus</taxon>
    </lineage>
</organism>
<sequence>MLSKFECRKAIECFKKLSTELYNSCWVLLQIAKAHFELAEYKEANTIFQRIRSRDPHYTEGMEIYSTVLWHLQNEVDLSILAHELSDCDRNAPQTWCAVGNCFSLQQEHASAIKCFKRAIQLDKSFSYALTLSGHEYMAMEDHENAEKLFREAIHLSPRHYNAWYGLGSVSLKNGKLPMAKYHFQKAVGINPRNPVLLCCMGSILEEEEKIPEAVKYYTLAHQINPEAGMPRLRIAKVLIKLEKFEKALAHLLKLKTMYPREANISYLTGQVYESLGRKQDAALEYTYSLNLDTKLSNALREALERLHDASSENEKIVDI</sequence>
<comment type="caution">
    <text evidence="7">The sequence shown here is derived from an EMBL/GenBank/DDBJ whole genome shotgun (WGS) entry which is preliminary data.</text>
</comment>
<name>A0A1Y1YYR9_9FUNG</name>